<keyword evidence="4" id="KW-1185">Reference proteome</keyword>
<organism evidence="3 4">
    <name type="scientific">Acetobacter estunensis</name>
    <dbReference type="NCBI Taxonomy" id="104097"/>
    <lineage>
        <taxon>Bacteria</taxon>
        <taxon>Pseudomonadati</taxon>
        <taxon>Pseudomonadota</taxon>
        <taxon>Alphaproteobacteria</taxon>
        <taxon>Acetobacterales</taxon>
        <taxon>Acetobacteraceae</taxon>
        <taxon>Acetobacter</taxon>
    </lineage>
</organism>
<gene>
    <name evidence="3" type="ORF">GOB87_07490</name>
</gene>
<evidence type="ECO:0000313" key="4">
    <source>
        <dbReference type="Proteomes" id="UP000597459"/>
    </source>
</evidence>
<dbReference type="Pfam" id="PF01464">
    <property type="entry name" value="SLT"/>
    <property type="match status" value="1"/>
</dbReference>
<protein>
    <submittedName>
        <fullName evidence="3">Transglycosylase SLT domain-containing protein</fullName>
    </submittedName>
</protein>
<comment type="similarity">
    <text evidence="1">Belongs to the virb1 family.</text>
</comment>
<evidence type="ECO:0000313" key="3">
    <source>
        <dbReference type="EMBL" id="NHO53807.1"/>
    </source>
</evidence>
<dbReference type="InterPro" id="IPR008258">
    <property type="entry name" value="Transglycosylase_SLT_dom_1"/>
</dbReference>
<dbReference type="Gene3D" id="1.10.530.10">
    <property type="match status" value="1"/>
</dbReference>
<feature type="domain" description="Transglycosylase SLT" evidence="2">
    <location>
        <begin position="21"/>
        <end position="139"/>
    </location>
</feature>
<dbReference type="EMBL" id="WOTH01000011">
    <property type="protein sequence ID" value="NHO53807.1"/>
    <property type="molecule type" value="Genomic_DNA"/>
</dbReference>
<name>A0A967BCE0_9PROT</name>
<comment type="caution">
    <text evidence="3">The sequence shown here is derived from an EMBL/GenBank/DDBJ whole genome shotgun (WGS) entry which is preliminary data.</text>
</comment>
<evidence type="ECO:0000259" key="2">
    <source>
        <dbReference type="Pfam" id="PF01464"/>
    </source>
</evidence>
<dbReference type="SUPFAM" id="SSF53955">
    <property type="entry name" value="Lysozyme-like"/>
    <property type="match status" value="1"/>
</dbReference>
<reference evidence="3" key="1">
    <citation type="submission" date="2019-11" db="EMBL/GenBank/DDBJ databases">
        <title>Description of new Acetobacter species.</title>
        <authorList>
            <person name="Cleenwerck I."/>
            <person name="Sombolestani A.S."/>
        </authorList>
    </citation>
    <scope>NUCLEOTIDE SEQUENCE</scope>
    <source>
        <strain evidence="3">LMG 1626</strain>
    </source>
</reference>
<dbReference type="Proteomes" id="UP000597459">
    <property type="component" value="Unassembled WGS sequence"/>
</dbReference>
<evidence type="ECO:0000256" key="1">
    <source>
        <dbReference type="ARBA" id="ARBA00009387"/>
    </source>
</evidence>
<proteinExistence type="inferred from homology"/>
<accession>A0A967BCE0</accession>
<dbReference type="AlphaFoldDB" id="A0A967BCE0"/>
<sequence>MVGITPALADETSCEQAAALAEQRLDIPRGLLAAIGHVESGNHPLAVNVNGLSVPFERPALAADAVKGMLQSGAFGIRPRVDVGCFQINLGWHGTAFATIEMAFDPVMNGLAAATYLRQLRGETGSWRGAVARYHAASSEGVRYAQDVFRFYERRLASSSSMAHPSGIGVPEGWIAKMSAHGITVFEPASGPLSVRKALRTEG</sequence>
<dbReference type="InterPro" id="IPR023346">
    <property type="entry name" value="Lysozyme-like_dom_sf"/>
</dbReference>